<reference evidence="1" key="1">
    <citation type="journal article" date="2020" name="Cell">
        <title>Large-Scale Comparative Analyses of Tick Genomes Elucidate Their Genetic Diversity and Vector Capacities.</title>
        <authorList>
            <consortium name="Tick Genome and Microbiome Consortium (TIGMIC)"/>
            <person name="Jia N."/>
            <person name="Wang J."/>
            <person name="Shi W."/>
            <person name="Du L."/>
            <person name="Sun Y."/>
            <person name="Zhan W."/>
            <person name="Jiang J.F."/>
            <person name="Wang Q."/>
            <person name="Zhang B."/>
            <person name="Ji P."/>
            <person name="Bell-Sakyi L."/>
            <person name="Cui X.M."/>
            <person name="Yuan T.T."/>
            <person name="Jiang B.G."/>
            <person name="Yang W.F."/>
            <person name="Lam T.T."/>
            <person name="Chang Q.C."/>
            <person name="Ding S.J."/>
            <person name="Wang X.J."/>
            <person name="Zhu J.G."/>
            <person name="Ruan X.D."/>
            <person name="Zhao L."/>
            <person name="Wei J.T."/>
            <person name="Ye R.Z."/>
            <person name="Que T.C."/>
            <person name="Du C.H."/>
            <person name="Zhou Y.H."/>
            <person name="Cheng J.X."/>
            <person name="Dai P.F."/>
            <person name="Guo W.B."/>
            <person name="Han X.H."/>
            <person name="Huang E.J."/>
            <person name="Li L.F."/>
            <person name="Wei W."/>
            <person name="Gao Y.C."/>
            <person name="Liu J.Z."/>
            <person name="Shao H.Z."/>
            <person name="Wang X."/>
            <person name="Wang C.C."/>
            <person name="Yang T.C."/>
            <person name="Huo Q.B."/>
            <person name="Li W."/>
            <person name="Chen H.Y."/>
            <person name="Chen S.E."/>
            <person name="Zhou L.G."/>
            <person name="Ni X.B."/>
            <person name="Tian J.H."/>
            <person name="Sheng Y."/>
            <person name="Liu T."/>
            <person name="Pan Y.S."/>
            <person name="Xia L.Y."/>
            <person name="Li J."/>
            <person name="Zhao F."/>
            <person name="Cao W.C."/>
        </authorList>
    </citation>
    <scope>NUCLEOTIDE SEQUENCE</scope>
    <source>
        <strain evidence="1">Rmic-2018</strain>
    </source>
</reference>
<protein>
    <submittedName>
        <fullName evidence="1">Uncharacterized protein</fullName>
    </submittedName>
</protein>
<reference evidence="1" key="2">
    <citation type="submission" date="2021-09" db="EMBL/GenBank/DDBJ databases">
        <authorList>
            <person name="Jia N."/>
            <person name="Wang J."/>
            <person name="Shi W."/>
            <person name="Du L."/>
            <person name="Sun Y."/>
            <person name="Zhan W."/>
            <person name="Jiang J."/>
            <person name="Wang Q."/>
            <person name="Zhang B."/>
            <person name="Ji P."/>
            <person name="Sakyi L.B."/>
            <person name="Cui X."/>
            <person name="Yuan T."/>
            <person name="Jiang B."/>
            <person name="Yang W."/>
            <person name="Lam T.T.-Y."/>
            <person name="Chang Q."/>
            <person name="Ding S."/>
            <person name="Wang X."/>
            <person name="Zhu J."/>
            <person name="Ruan X."/>
            <person name="Zhao L."/>
            <person name="Wei J."/>
            <person name="Que T."/>
            <person name="Du C."/>
            <person name="Cheng J."/>
            <person name="Dai P."/>
            <person name="Han X."/>
            <person name="Huang E."/>
            <person name="Gao Y."/>
            <person name="Liu J."/>
            <person name="Shao H."/>
            <person name="Ye R."/>
            <person name="Li L."/>
            <person name="Wei W."/>
            <person name="Wang X."/>
            <person name="Wang C."/>
            <person name="Huo Q."/>
            <person name="Li W."/>
            <person name="Guo W."/>
            <person name="Chen H."/>
            <person name="Chen S."/>
            <person name="Zhou L."/>
            <person name="Zhou L."/>
            <person name="Ni X."/>
            <person name="Tian J."/>
            <person name="Zhou Y."/>
            <person name="Sheng Y."/>
            <person name="Liu T."/>
            <person name="Pan Y."/>
            <person name="Xia L."/>
            <person name="Li J."/>
            <person name="Zhao F."/>
            <person name="Cao W."/>
        </authorList>
    </citation>
    <scope>NUCLEOTIDE SEQUENCE</scope>
    <source>
        <strain evidence="1">Rmic-2018</strain>
        <tissue evidence="1">Larvae</tissue>
    </source>
</reference>
<sequence length="303" mass="33785">MATADHLPKKCGSIRAGVTRALAMLSDLLQQPDLDTSQITSHMDFLKDNEAALSRLDEVILATTDEEILDHEVGTAQEYKKILYVVSRAKFWLQERERMVSTQAQATEPGPSYLASSNSADAAGQTYLRCGVLLPSGAIKCLHEPQTSTTIYLYGSKVSGSQERSATSLTTRLLAARPWKTRSRRTNTPMLVNAVCVDVVSDSVSMVTPYLNNSSQTSHLLGNHDDRHRIFIILHAQHVSLMHLKNMHPPSHQHRFRRQQGVRQPRIDGRSAQALPVAKQVHFNTIGVLGEYNSPWPPWDDVE</sequence>
<dbReference type="AlphaFoldDB" id="A0A9J6E8U2"/>
<accession>A0A9J6E8U2</accession>
<name>A0A9J6E8U2_RHIMP</name>
<evidence type="ECO:0000313" key="1">
    <source>
        <dbReference type="EMBL" id="KAH8030684.1"/>
    </source>
</evidence>
<gene>
    <name evidence="1" type="ORF">HPB51_011333</name>
</gene>
<dbReference type="EMBL" id="JABSTU010000005">
    <property type="protein sequence ID" value="KAH8030684.1"/>
    <property type="molecule type" value="Genomic_DNA"/>
</dbReference>
<keyword evidence="2" id="KW-1185">Reference proteome</keyword>
<evidence type="ECO:0000313" key="2">
    <source>
        <dbReference type="Proteomes" id="UP000821866"/>
    </source>
</evidence>
<organism evidence="1 2">
    <name type="scientific">Rhipicephalus microplus</name>
    <name type="common">Cattle tick</name>
    <name type="synonym">Boophilus microplus</name>
    <dbReference type="NCBI Taxonomy" id="6941"/>
    <lineage>
        <taxon>Eukaryota</taxon>
        <taxon>Metazoa</taxon>
        <taxon>Ecdysozoa</taxon>
        <taxon>Arthropoda</taxon>
        <taxon>Chelicerata</taxon>
        <taxon>Arachnida</taxon>
        <taxon>Acari</taxon>
        <taxon>Parasitiformes</taxon>
        <taxon>Ixodida</taxon>
        <taxon>Ixodoidea</taxon>
        <taxon>Ixodidae</taxon>
        <taxon>Rhipicephalinae</taxon>
        <taxon>Rhipicephalus</taxon>
        <taxon>Boophilus</taxon>
    </lineage>
</organism>
<dbReference type="Proteomes" id="UP000821866">
    <property type="component" value="Chromosome 3"/>
</dbReference>
<proteinExistence type="predicted"/>
<dbReference type="VEuPathDB" id="VectorBase:LOC119176996"/>
<comment type="caution">
    <text evidence="1">The sequence shown here is derived from an EMBL/GenBank/DDBJ whole genome shotgun (WGS) entry which is preliminary data.</text>
</comment>